<accession>A0ABV6YYQ9</accession>
<keyword evidence="7" id="KW-0808">Transferase</keyword>
<evidence type="ECO:0000259" key="15">
    <source>
        <dbReference type="Pfam" id="PF01326"/>
    </source>
</evidence>
<evidence type="ECO:0000256" key="5">
    <source>
        <dbReference type="ARBA" id="ARBA00011996"/>
    </source>
</evidence>
<evidence type="ECO:0000256" key="8">
    <source>
        <dbReference type="ARBA" id="ARBA00022723"/>
    </source>
</evidence>
<evidence type="ECO:0000313" key="17">
    <source>
        <dbReference type="Proteomes" id="UP001594351"/>
    </source>
</evidence>
<dbReference type="Pfam" id="PF01326">
    <property type="entry name" value="PPDK_N"/>
    <property type="match status" value="1"/>
</dbReference>
<evidence type="ECO:0000256" key="2">
    <source>
        <dbReference type="ARBA" id="ARBA00002988"/>
    </source>
</evidence>
<evidence type="ECO:0000256" key="10">
    <source>
        <dbReference type="ARBA" id="ARBA00022777"/>
    </source>
</evidence>
<keyword evidence="17" id="KW-1185">Reference proteome</keyword>
<comment type="caution">
    <text evidence="16">The sequence shown here is derived from an EMBL/GenBank/DDBJ whole genome shotgun (WGS) entry which is preliminary data.</text>
</comment>
<name>A0ABV6YYQ9_UNCC1</name>
<evidence type="ECO:0000256" key="1">
    <source>
        <dbReference type="ARBA" id="ARBA00001946"/>
    </source>
</evidence>
<evidence type="ECO:0000256" key="11">
    <source>
        <dbReference type="ARBA" id="ARBA00022840"/>
    </source>
</evidence>
<dbReference type="InterPro" id="IPR002192">
    <property type="entry name" value="PPDK_AMP/ATP-bd"/>
</dbReference>
<comment type="function">
    <text evidence="2">Catalyzes the phosphorylation of pyruvate to phosphoenolpyruvate.</text>
</comment>
<dbReference type="InterPro" id="IPR013815">
    <property type="entry name" value="ATP_grasp_subdomain_1"/>
</dbReference>
<dbReference type="EMBL" id="JBHPBY010000178">
    <property type="protein sequence ID" value="MFC1851334.1"/>
    <property type="molecule type" value="Genomic_DNA"/>
</dbReference>
<comment type="pathway">
    <text evidence="3">Carbohydrate biosynthesis; gluconeogenesis.</text>
</comment>
<keyword evidence="12" id="KW-0460">Magnesium</keyword>
<evidence type="ECO:0000256" key="6">
    <source>
        <dbReference type="ARBA" id="ARBA00021623"/>
    </source>
</evidence>
<sequence length="1008" mass="113724">MLKVLTVIACLWVIICQPGIVFGQSISEAGRIDLKENFELCVKKLKGPYSENFCVCKDGSRVAVTGPDGKVIPRPCGEKGQLFCSAFRAPWAEKLGKQGLYLGNLFARDLFLWDSFSDHHNLVRGYILENYFLETHPKHKLAELRAYGGLSGAEFEAAAAPRFFERYVSGPTFDDFKHYLLASELQRRFFVRKDLGQIDKVRILSSRIQSSNPKFKPLRDAIHNQISAQLIPKVEFYRNGLSKGTDKTLYDELITEMRRLTDISEKDIKNQLEEIQDAPLRISLSQQIHQTDTASVESSITQLCSMMARARQVVAARTLNAADSRRLIDLNIISAAVVHNRCNSFLDQNVKMNIQQALELLIALSDAAYGTGLLSSREQDAAKTYLSRLLQSKEIDRVRFYEEFRKADRVVEWALNTVRFVFADTMEKWSSVLPEVQFISDDILRSSPLLIYARVSKKINDHITTTMGINHDFLGEKVGSEVRVLNPGLALGELKINPDQGSYTREQIVALAETPAELEPAAGIITMGEGNMVSHVQLLARSLGIPNIALPPHLFQKLQKASGEKIFFLVSPGGKVSLKRADTVNDKEKAIFSEYMRNKKRKSDGFLETKKSKLPIDRSKLNLKDKTPLDLRHAWRAESGVRYGPKAAFLGELKRLFPDKVSRGIVLPFGIYYEHYQRARVIVPDVLSKQIKIEENESLPRFVERSFNEFFGTLLSSGKTEEELSAWIRPRLQVIQHSLKETPLSPELREALRREFRHQGLFLGHHEEETVGCFVRSDTNVEDLENFNGAGLNLTIFNLKTFREILNCIKEVWASPFSYRSFSWRQTLIDEPLWVLPSIVILESVASEKSGVLISADPRTGDTTKMLLATSEGVGGAVDGSPAETLLWSETGISLLMQFKSPWRRLLKTEGGSVVTASTGNQHVLTPAEIEQLVSATRKISSSIPSARDMWGKERPWDIEFGFQSGKLWLFQVRPFVGNDEINNLVALRELDTIRTTKKNVTLDEVLP</sequence>
<proteinExistence type="inferred from homology"/>
<evidence type="ECO:0000256" key="14">
    <source>
        <dbReference type="ARBA" id="ARBA00047700"/>
    </source>
</evidence>
<dbReference type="Gene3D" id="3.30.470.20">
    <property type="entry name" value="ATP-grasp fold, B domain"/>
    <property type="match status" value="1"/>
</dbReference>
<feature type="domain" description="Pyruvate phosphate dikinase AMP/ATP-binding" evidence="15">
    <location>
        <begin position="728"/>
        <end position="978"/>
    </location>
</feature>
<dbReference type="InterPro" id="IPR006319">
    <property type="entry name" value="PEP_synth"/>
</dbReference>
<keyword evidence="8" id="KW-0479">Metal-binding</keyword>
<dbReference type="Proteomes" id="UP001594351">
    <property type="component" value="Unassembled WGS sequence"/>
</dbReference>
<keyword evidence="10" id="KW-0418">Kinase</keyword>
<dbReference type="Gene3D" id="3.30.1490.20">
    <property type="entry name" value="ATP-grasp fold, A domain"/>
    <property type="match status" value="1"/>
</dbReference>
<gene>
    <name evidence="16" type="ORF">ACFL27_14145</name>
</gene>
<organism evidence="16 17">
    <name type="scientific">candidate division CSSED10-310 bacterium</name>
    <dbReference type="NCBI Taxonomy" id="2855610"/>
    <lineage>
        <taxon>Bacteria</taxon>
        <taxon>Bacteria division CSSED10-310</taxon>
    </lineage>
</organism>
<keyword evidence="11" id="KW-0067">ATP-binding</keyword>
<evidence type="ECO:0000256" key="13">
    <source>
        <dbReference type="ARBA" id="ARBA00033470"/>
    </source>
</evidence>
<dbReference type="PANTHER" id="PTHR43030:SF1">
    <property type="entry name" value="PHOSPHOENOLPYRUVATE SYNTHASE"/>
    <property type="match status" value="1"/>
</dbReference>
<protein>
    <recommendedName>
        <fullName evidence="6">Phosphoenolpyruvate synthase</fullName>
        <ecNumber evidence="5">2.7.9.2</ecNumber>
    </recommendedName>
    <alternativeName>
        <fullName evidence="13">Pyruvate, water dikinase</fullName>
    </alternativeName>
</protein>
<evidence type="ECO:0000256" key="12">
    <source>
        <dbReference type="ARBA" id="ARBA00022842"/>
    </source>
</evidence>
<evidence type="ECO:0000256" key="3">
    <source>
        <dbReference type="ARBA" id="ARBA00004742"/>
    </source>
</evidence>
<evidence type="ECO:0000313" key="16">
    <source>
        <dbReference type="EMBL" id="MFC1851334.1"/>
    </source>
</evidence>
<dbReference type="PANTHER" id="PTHR43030">
    <property type="entry name" value="PHOSPHOENOLPYRUVATE SYNTHASE"/>
    <property type="match status" value="1"/>
</dbReference>
<reference evidence="16 17" key="1">
    <citation type="submission" date="2024-09" db="EMBL/GenBank/DDBJ databases">
        <title>Laminarin stimulates single cell rates of sulfate reduction while oxygen inhibits transcriptomic activity in coastal marine sediment.</title>
        <authorList>
            <person name="Lindsay M."/>
            <person name="Orcutt B."/>
            <person name="Emerson D."/>
            <person name="Stepanauskas R."/>
            <person name="D'Angelo T."/>
        </authorList>
    </citation>
    <scope>NUCLEOTIDE SEQUENCE [LARGE SCALE GENOMIC DNA]</scope>
    <source>
        <strain evidence="16">SAG AM-311-K15</strain>
    </source>
</reference>
<comment type="catalytic activity">
    <reaction evidence="14">
        <text>pyruvate + ATP + H2O = phosphoenolpyruvate + AMP + phosphate + 2 H(+)</text>
        <dbReference type="Rhea" id="RHEA:11364"/>
        <dbReference type="ChEBI" id="CHEBI:15361"/>
        <dbReference type="ChEBI" id="CHEBI:15377"/>
        <dbReference type="ChEBI" id="CHEBI:15378"/>
        <dbReference type="ChEBI" id="CHEBI:30616"/>
        <dbReference type="ChEBI" id="CHEBI:43474"/>
        <dbReference type="ChEBI" id="CHEBI:58702"/>
        <dbReference type="ChEBI" id="CHEBI:456215"/>
        <dbReference type="EC" id="2.7.9.2"/>
    </reaction>
</comment>
<evidence type="ECO:0000256" key="4">
    <source>
        <dbReference type="ARBA" id="ARBA00007837"/>
    </source>
</evidence>
<comment type="similarity">
    <text evidence="4">Belongs to the PEP-utilizing enzyme family.</text>
</comment>
<dbReference type="EC" id="2.7.9.2" evidence="5"/>
<dbReference type="SUPFAM" id="SSF56059">
    <property type="entry name" value="Glutathione synthetase ATP-binding domain-like"/>
    <property type="match status" value="1"/>
</dbReference>
<comment type="cofactor">
    <cofactor evidence="1">
        <name>Mg(2+)</name>
        <dbReference type="ChEBI" id="CHEBI:18420"/>
    </cofactor>
</comment>
<evidence type="ECO:0000256" key="7">
    <source>
        <dbReference type="ARBA" id="ARBA00022679"/>
    </source>
</evidence>
<keyword evidence="9" id="KW-0547">Nucleotide-binding</keyword>
<evidence type="ECO:0000256" key="9">
    <source>
        <dbReference type="ARBA" id="ARBA00022741"/>
    </source>
</evidence>